<dbReference type="FunFam" id="3.40.50.150:FF:000311">
    <property type="entry name" value="Methyltransferase protein 13"/>
    <property type="match status" value="1"/>
</dbReference>
<dbReference type="Pfam" id="PF08241">
    <property type="entry name" value="Methyltransf_11"/>
    <property type="match status" value="1"/>
</dbReference>
<keyword evidence="7" id="KW-1185">Reference proteome</keyword>
<dbReference type="Gene3D" id="3.40.50.150">
    <property type="entry name" value="Vaccinia Virus protein VP39"/>
    <property type="match status" value="1"/>
</dbReference>
<dbReference type="InterPro" id="IPR051419">
    <property type="entry name" value="Lys/N-term_MeTrsfase_sf"/>
</dbReference>
<accession>A0AA36MM16</accession>
<dbReference type="GO" id="GO:0008757">
    <property type="term" value="F:S-adenosylmethionine-dependent methyltransferase activity"/>
    <property type="evidence" value="ECO:0007669"/>
    <property type="project" value="InterPro"/>
</dbReference>
<evidence type="ECO:0000256" key="1">
    <source>
        <dbReference type="ARBA" id="ARBA00008361"/>
    </source>
</evidence>
<evidence type="ECO:0000256" key="2">
    <source>
        <dbReference type="ARBA" id="ARBA00022603"/>
    </source>
</evidence>
<comment type="caution">
    <text evidence="6">The sequence shown here is derived from an EMBL/GenBank/DDBJ whole genome shotgun (WGS) entry which is preliminary data.</text>
</comment>
<keyword evidence="2" id="KW-0489">Methyltransferase</keyword>
<keyword evidence="3" id="KW-0808">Transferase</keyword>
<dbReference type="AlphaFoldDB" id="A0AA36MM16"/>
<dbReference type="CDD" id="cd02440">
    <property type="entry name" value="AdoMet_MTases"/>
    <property type="match status" value="1"/>
</dbReference>
<dbReference type="EMBL" id="CAUJNA010000114">
    <property type="protein sequence ID" value="CAJ1372122.1"/>
    <property type="molecule type" value="Genomic_DNA"/>
</dbReference>
<evidence type="ECO:0000313" key="7">
    <source>
        <dbReference type="Proteomes" id="UP001178507"/>
    </source>
</evidence>
<proteinExistence type="inferred from homology"/>
<dbReference type="InterPro" id="IPR029063">
    <property type="entry name" value="SAM-dependent_MTases_sf"/>
</dbReference>
<name>A0AA36MM16_9DINO</name>
<evidence type="ECO:0000256" key="4">
    <source>
        <dbReference type="SAM" id="MobiDB-lite"/>
    </source>
</evidence>
<evidence type="ECO:0000313" key="6">
    <source>
        <dbReference type="EMBL" id="CAJ1372122.1"/>
    </source>
</evidence>
<dbReference type="InterPro" id="IPR013216">
    <property type="entry name" value="Methyltransf_11"/>
</dbReference>
<dbReference type="Proteomes" id="UP001178507">
    <property type="component" value="Unassembled WGS sequence"/>
</dbReference>
<gene>
    <name evidence="6" type="ORF">EVOR1521_LOCUS2262</name>
</gene>
<dbReference type="InterPro" id="IPR001478">
    <property type="entry name" value="PDZ"/>
</dbReference>
<sequence length="1043" mass="113507">MAQYGKAEYWEERYTRDPEAFDWYQRWAGLKDCFAEYVQPSNSILMLGCGNSRLSEEMYEEGYHSITNIDLCMTVIKAMQEKYRDKPGLTYKQMDGRSMELPDANFNVVIDKACLDSILCGEGSTHNAQKLLTEVSRVLQPNGVYIAVSHGQPSYRLTYLQRPEFGWNVKTYTVQKPMMGMTASLSADDKDSVHYIYVCVKGEVAKVLPVVPSRSRDPMARRPELPIMMLSAIYLPRPDPRPKERKPRNSRSEVQVWLAEPFLHGRGVRADWLSMGVASRQDLPYSEIHAKFQNWYGHAFHRQFGKYFYAHRAGRLGVWAPLVMFGVGFKVVTMYYGTLRDTNAASDAALARSLRHRRSGDRRGVLLDVRSQNRSAGMFPTPGPAMHGGPPRTGRGVGDGRTGLVMWQAPYATGGSSSLCALEDTKLAITKAGRLCVIQVFILRGKAETEVSRQSPCQAKKQDRPVGLFRSGHIGSIGEKSASVTKLEEPQAETEPCPSCRTIYTPNANFCAHCGHRRGKEAAHGEATPSNPVVKAVPAPVPKAEVAPPKAPIPATVPKAPIPKAATFTAKVTAADAGAGAPRTAAPGNYLVELRREKPTDRYGFAWDAKRLEADNMRVISKVLPGSLAEVWNSQSGCEIRPGDTLVKVNGQGERLERMTVELSKFYVLCEFKPAEPRESAGAQAASAPASASPKAEPAKVSAKGEAESEATSDLVAPATVQADAKPSPAIAQEVPPAAREIEATEAPKPLASMDSPKATEAPKPLASMDSPKATEAPKPLASMDSPKATEAPKPLASMESPKAAEAPKPFASMASPKAEAEPFAPIDSPKAREAPKPFASMDSSKVPMPVLSTGQASPGRSVEAFEAMGDKEAAEELGREASLSPKESLPMVPAVSSSSCVAVTTELEEMAPEMDHPGIEPGFEEHPDCPEAPPELEEVQRAERPEAITSRAYVVTLERSAAEKWGFQWDRKAMDTQNLRVIDSVAPTSLAADWRLRCSEQLLKGHLLVKVNGMDDPKAMAAELKKQKVTCHFEVRDSDSSA</sequence>
<dbReference type="SUPFAM" id="SSF53335">
    <property type="entry name" value="S-adenosyl-L-methionine-dependent methyltransferases"/>
    <property type="match status" value="1"/>
</dbReference>
<feature type="domain" description="PDZ" evidence="5">
    <location>
        <begin position="591"/>
        <end position="662"/>
    </location>
</feature>
<organism evidence="6 7">
    <name type="scientific">Effrenium voratum</name>
    <dbReference type="NCBI Taxonomy" id="2562239"/>
    <lineage>
        <taxon>Eukaryota</taxon>
        <taxon>Sar</taxon>
        <taxon>Alveolata</taxon>
        <taxon>Dinophyceae</taxon>
        <taxon>Suessiales</taxon>
        <taxon>Symbiodiniaceae</taxon>
        <taxon>Effrenium</taxon>
    </lineage>
</organism>
<evidence type="ECO:0000256" key="3">
    <source>
        <dbReference type="ARBA" id="ARBA00022679"/>
    </source>
</evidence>
<evidence type="ECO:0000259" key="5">
    <source>
        <dbReference type="PROSITE" id="PS50106"/>
    </source>
</evidence>
<comment type="similarity">
    <text evidence="1">Belongs to the methyltransferase superfamily.</text>
</comment>
<protein>
    <recommendedName>
        <fullName evidence="5">PDZ domain-containing protein</fullName>
    </recommendedName>
</protein>
<dbReference type="PROSITE" id="PS50106">
    <property type="entry name" value="PDZ"/>
    <property type="match status" value="1"/>
</dbReference>
<feature type="region of interest" description="Disordered" evidence="4">
    <location>
        <begin position="872"/>
        <end position="892"/>
    </location>
</feature>
<dbReference type="PANTHER" id="PTHR12176">
    <property type="entry name" value="SAM-DEPENDENT METHYLTRANSFERASE SUPERFAMILY PROTEIN"/>
    <property type="match status" value="1"/>
</dbReference>
<feature type="region of interest" description="Disordered" evidence="4">
    <location>
        <begin position="680"/>
        <end position="859"/>
    </location>
</feature>
<reference evidence="6" key="1">
    <citation type="submission" date="2023-08" db="EMBL/GenBank/DDBJ databases">
        <authorList>
            <person name="Chen Y."/>
            <person name="Shah S."/>
            <person name="Dougan E. K."/>
            <person name="Thang M."/>
            <person name="Chan C."/>
        </authorList>
    </citation>
    <scope>NUCLEOTIDE SEQUENCE</scope>
</reference>
<feature type="compositionally biased region" description="Low complexity" evidence="4">
    <location>
        <begin position="680"/>
        <end position="704"/>
    </location>
</feature>
<dbReference type="PANTHER" id="PTHR12176:SF79">
    <property type="entry name" value="METHYLTRANSFERASE TYPE 11 DOMAIN-CONTAINING PROTEIN"/>
    <property type="match status" value="1"/>
</dbReference>
<dbReference type="GO" id="GO:0032259">
    <property type="term" value="P:methylation"/>
    <property type="evidence" value="ECO:0007669"/>
    <property type="project" value="UniProtKB-KW"/>
</dbReference>